<dbReference type="GO" id="GO:0071949">
    <property type="term" value="F:FAD binding"/>
    <property type="evidence" value="ECO:0007669"/>
    <property type="project" value="InterPro"/>
</dbReference>
<gene>
    <name evidence="8" type="ORF">CFAM422_010848</name>
</gene>
<dbReference type="PRINTS" id="PR00420">
    <property type="entry name" value="RNGMNOXGNASE"/>
</dbReference>
<dbReference type="GO" id="GO:0044550">
    <property type="term" value="P:secondary metabolite biosynthetic process"/>
    <property type="evidence" value="ECO:0007669"/>
    <property type="project" value="UniProtKB-ARBA"/>
</dbReference>
<dbReference type="Gene3D" id="3.50.50.60">
    <property type="entry name" value="FAD/NAD(P)-binding domain"/>
    <property type="match status" value="1"/>
</dbReference>
<keyword evidence="5" id="KW-0560">Oxidoreductase</keyword>
<dbReference type="SUPFAM" id="SSF51905">
    <property type="entry name" value="FAD/NAD(P)-binding domain"/>
    <property type="match status" value="1"/>
</dbReference>
<proteinExistence type="inferred from homology"/>
<keyword evidence="9" id="KW-1185">Reference proteome</keyword>
<dbReference type="InterPro" id="IPR051104">
    <property type="entry name" value="FAD_monoxygenase"/>
</dbReference>
<evidence type="ECO:0000256" key="1">
    <source>
        <dbReference type="ARBA" id="ARBA00001974"/>
    </source>
</evidence>
<dbReference type="PANTHER" id="PTHR46720">
    <property type="entry name" value="HYDROXYLASE, PUTATIVE (AFU_ORTHOLOGUE AFUA_3G01460)-RELATED"/>
    <property type="match status" value="1"/>
</dbReference>
<dbReference type="PANTHER" id="PTHR46720:SF3">
    <property type="entry name" value="FAD-BINDING DOMAIN-CONTAINING PROTEIN-RELATED"/>
    <property type="match status" value="1"/>
</dbReference>
<dbReference type="GO" id="GO:0004497">
    <property type="term" value="F:monooxygenase activity"/>
    <property type="evidence" value="ECO:0007669"/>
    <property type="project" value="UniProtKB-KW"/>
</dbReference>
<keyword evidence="6 8" id="KW-0503">Monooxygenase</keyword>
<organism evidence="8 9">
    <name type="scientific">Trichoderma lentiforme</name>
    <dbReference type="NCBI Taxonomy" id="1567552"/>
    <lineage>
        <taxon>Eukaryota</taxon>
        <taxon>Fungi</taxon>
        <taxon>Dikarya</taxon>
        <taxon>Ascomycota</taxon>
        <taxon>Pezizomycotina</taxon>
        <taxon>Sordariomycetes</taxon>
        <taxon>Hypocreomycetidae</taxon>
        <taxon>Hypocreales</taxon>
        <taxon>Hypocreaceae</taxon>
        <taxon>Trichoderma</taxon>
    </lineage>
</organism>
<comment type="similarity">
    <text evidence="2">Belongs to the paxM FAD-dependent monooxygenase family.</text>
</comment>
<dbReference type="EMBL" id="QLNT01000022">
    <property type="protein sequence ID" value="KAF3060832.1"/>
    <property type="molecule type" value="Genomic_DNA"/>
</dbReference>
<feature type="domain" description="FAD-binding" evidence="7">
    <location>
        <begin position="50"/>
        <end position="416"/>
    </location>
</feature>
<evidence type="ECO:0000256" key="3">
    <source>
        <dbReference type="ARBA" id="ARBA00022630"/>
    </source>
</evidence>
<dbReference type="InterPro" id="IPR036188">
    <property type="entry name" value="FAD/NAD-bd_sf"/>
</dbReference>
<evidence type="ECO:0000256" key="6">
    <source>
        <dbReference type="ARBA" id="ARBA00023033"/>
    </source>
</evidence>
<keyword evidence="3" id="KW-0285">Flavoprotein</keyword>
<protein>
    <submittedName>
        <fullName evidence="8">FAD-dependent monooxygenase afoD</fullName>
    </submittedName>
</protein>
<name>A0A9P4X7Z6_9HYPO</name>
<evidence type="ECO:0000313" key="8">
    <source>
        <dbReference type="EMBL" id="KAF3060832.1"/>
    </source>
</evidence>
<sequence length="475" mass="52178">MSETTALCSIQKSALPHLILLISPSSLCPAAIDQSIHFTPGLQMSPVKDFDIAIVGGGIAGLTLAIALNSRSIPVTLYEQAASFGEIGAGVSFSPNAVQAMKVCHKGIYEAFETVCTRNLWPSKEKVWFDYVDAYSDVTSDGVLATAFTISNSLGQNGLHRAHFLDEAVKLFPKQLVRFGKRLQNITEDGNGRLVMHFDDGTVAETDAIIGCDGIKSRVRQAIVGPDHPSARPVYTHKYAYRGLIPMEDACAAVGEERAQNACMYMGHDKHILTFPVNHGKTLNLVAFRTTSEDWPDAQRLTRSGELDELLQEFKDYGPAVIKLLKLLAPKLNVWAIFDLGYPAPTFYKGRICISGDAAHATSPHHGAGAGFCIEDSAMLAELLADEQVKSRHELEAVFATYDAERRSRAQWLVESSRWIGDCYELRAEGIGNDFTKIEAEIKKRNGIIADINIEEMCARAKDELRKRLSGSCER</sequence>
<evidence type="ECO:0000256" key="2">
    <source>
        <dbReference type="ARBA" id="ARBA00007992"/>
    </source>
</evidence>
<keyword evidence="4" id="KW-0274">FAD</keyword>
<comment type="caution">
    <text evidence="8">The sequence shown here is derived from an EMBL/GenBank/DDBJ whole genome shotgun (WGS) entry which is preliminary data.</text>
</comment>
<dbReference type="Pfam" id="PF01494">
    <property type="entry name" value="FAD_binding_3"/>
    <property type="match status" value="1"/>
</dbReference>
<comment type="cofactor">
    <cofactor evidence="1">
        <name>FAD</name>
        <dbReference type="ChEBI" id="CHEBI:57692"/>
    </cofactor>
</comment>
<dbReference type="InterPro" id="IPR002938">
    <property type="entry name" value="FAD-bd"/>
</dbReference>
<dbReference type="AlphaFoldDB" id="A0A9P4X7Z6"/>
<accession>A0A9P4X7Z6</accession>
<dbReference type="FunFam" id="3.50.50.60:FF:000153">
    <property type="entry name" value="Salicylate hydroxylase, putative"/>
    <property type="match status" value="1"/>
</dbReference>
<evidence type="ECO:0000313" key="9">
    <source>
        <dbReference type="Proteomes" id="UP000801864"/>
    </source>
</evidence>
<evidence type="ECO:0000256" key="5">
    <source>
        <dbReference type="ARBA" id="ARBA00023002"/>
    </source>
</evidence>
<dbReference type="Proteomes" id="UP000801864">
    <property type="component" value="Unassembled WGS sequence"/>
</dbReference>
<dbReference type="SUPFAM" id="SSF54373">
    <property type="entry name" value="FAD-linked reductases, C-terminal domain"/>
    <property type="match status" value="1"/>
</dbReference>
<evidence type="ECO:0000256" key="4">
    <source>
        <dbReference type="ARBA" id="ARBA00022827"/>
    </source>
</evidence>
<evidence type="ECO:0000259" key="7">
    <source>
        <dbReference type="Pfam" id="PF01494"/>
    </source>
</evidence>
<reference evidence="8 9" key="1">
    <citation type="submission" date="2018-06" db="EMBL/GenBank/DDBJ databases">
        <title>Genome analysis of cellulolytic fungus Trichoderma lentiforme CFAM-422.</title>
        <authorList>
            <person name="Steindorff A.S."/>
            <person name="Formighieri E.F."/>
            <person name="Midorikawa G.E.O."/>
            <person name="Tamietti M.S."/>
            <person name="Ramos E.Z."/>
            <person name="Silva A.S."/>
            <person name="Bon E.P.S."/>
            <person name="Mendes T.D."/>
            <person name="Damaso M.C.T."/>
            <person name="Favaro L.C.L."/>
        </authorList>
    </citation>
    <scope>NUCLEOTIDE SEQUENCE [LARGE SCALE GENOMIC DNA]</scope>
    <source>
        <strain evidence="8 9">CFAM-422</strain>
    </source>
</reference>